<dbReference type="Proteomes" id="UP000030143">
    <property type="component" value="Unassembled WGS sequence"/>
</dbReference>
<evidence type="ECO:0000313" key="9">
    <source>
        <dbReference type="Proteomes" id="UP000030143"/>
    </source>
</evidence>
<accession>A0A0A2J060</accession>
<feature type="compositionally biased region" description="Pro residues" evidence="6">
    <location>
        <begin position="705"/>
        <end position="734"/>
    </location>
</feature>
<dbReference type="GO" id="GO:0008270">
    <property type="term" value="F:zinc ion binding"/>
    <property type="evidence" value="ECO:0007669"/>
    <property type="project" value="InterPro"/>
</dbReference>
<dbReference type="PANTHER" id="PTHR37534:SF23">
    <property type="entry name" value="ZN(II)2CYS6 TRANSCRIPTION FACTOR (EUROFUNG)"/>
    <property type="match status" value="1"/>
</dbReference>
<dbReference type="VEuPathDB" id="FungiDB:PEXP_074670"/>
<sequence length="1047" mass="115852">MADDPKDQLDNPADLAVDGSAEASTARSGPRRLPKKRTKTGCLTCRKRRIKCGEEKPICTNCVKSKRICEGYAQRVVFKNPIGIFGSFNTGHGQDPQIEQQHMRVPIHNDYGAQLPPQQAAAAAQHPMLAPRPVDPMAMGYHSFPSQIPSSTQIQPTNAPPFYYPAAQMQPQTHIWHTQSIAQADSTLVPSKVTDFSQVQQSGQLGPTSALHRPHAIVQNVPQIASPIGQTAEEYALNLSPVPALNPVLGSRESELNPVPQITQPLPTIYHYQAPPGQLPLQLRPHEQFIPSQIPHQPQVIYMEDESEDYYDVDSDDEMVDQSQAEGFNQLSLIMASANRDERQLRSFTTYLNEPNVLASYRPTLGSSPLNNPKTARIFAHFIHSTGPSLSIFERHPTDSSIVLGAPVPSAQQGLWVYTLALKALEHPALLQAILAISSLHIAYLQQVPTTVSLKHYHYALKRVGSAVGLPLRRKQVGTLAATLLLGYYEVISADHSKWNNHLGGSTHLIREIEFAKTTRELRAHRRRAYEQRRQSGWSDSWWGMPDDVSEDDPFSEKEDNVDENLIGAIMGQAVNYDDFGSINEGGTMPSKKHFTRKDIEIFRIQCDLYWWYVKQDALQSLIGGNKLLMPYSQWGQCPPRAGIGRLDAIYGSADHLWLLLARVTDFAFRDRKRKLRTLKAGGVDWRPCPEMFKFMGRFAGGPPGQRPGPPGPPGPPGGFGPGGPPGPPGPPSGMPNMQPRGDTRAPSMSEPTRVSPSSSPGPASADSPPMYGMIPPQPPARLPSGFEDRPRDPRLSPDEDDPAHDVGYKEAEQDWEEILVAVEIFSQALGRDFQPLPADVAPPISTPFGPALQYRTHTIAVIWGFYYAIRLLLNRIHPSMPPAIMMAAGVSAPTTAGFAQIIGKILAGVYYPQRFNLEAGSLSPNLGSSLTDMSVPLFFAAVQYNDPTQRTWTISKLRDISRLTGWKSADAIAGGCEKSWIVAAKQGRGPPYQRSFETDREREWKKERETEAVLQEVKDRRFVTVKSDRAHWAMGILEENIANLEV</sequence>
<dbReference type="PROSITE" id="PS50048">
    <property type="entry name" value="ZN2_CY6_FUNGAL_2"/>
    <property type="match status" value="1"/>
</dbReference>
<feature type="compositionally biased region" description="Basic residues" evidence="6">
    <location>
        <begin position="29"/>
        <end position="38"/>
    </location>
</feature>
<dbReference type="GO" id="GO:0000976">
    <property type="term" value="F:transcription cis-regulatory region binding"/>
    <property type="evidence" value="ECO:0007669"/>
    <property type="project" value="TreeGrafter"/>
</dbReference>
<organism evidence="8 9">
    <name type="scientific">Penicillium expansum</name>
    <name type="common">Blue mold rot fungus</name>
    <dbReference type="NCBI Taxonomy" id="27334"/>
    <lineage>
        <taxon>Eukaryota</taxon>
        <taxon>Fungi</taxon>
        <taxon>Dikarya</taxon>
        <taxon>Ascomycota</taxon>
        <taxon>Pezizomycotina</taxon>
        <taxon>Eurotiomycetes</taxon>
        <taxon>Eurotiomycetidae</taxon>
        <taxon>Eurotiales</taxon>
        <taxon>Aspergillaceae</taxon>
        <taxon>Penicillium</taxon>
    </lineage>
</organism>
<dbReference type="GO" id="GO:0005634">
    <property type="term" value="C:nucleus"/>
    <property type="evidence" value="ECO:0007669"/>
    <property type="project" value="UniProtKB-SubCell"/>
</dbReference>
<evidence type="ECO:0000256" key="1">
    <source>
        <dbReference type="ARBA" id="ARBA00004123"/>
    </source>
</evidence>
<keyword evidence="9" id="KW-1185">Reference proteome</keyword>
<evidence type="ECO:0000313" key="8">
    <source>
        <dbReference type="EMBL" id="KGO57147.1"/>
    </source>
</evidence>
<dbReference type="PhylomeDB" id="A0A0A2J060"/>
<feature type="compositionally biased region" description="Low complexity" evidence="6">
    <location>
        <begin position="756"/>
        <end position="775"/>
    </location>
</feature>
<dbReference type="EMBL" id="JQFZ01000152">
    <property type="protein sequence ID" value="KGO57147.1"/>
    <property type="molecule type" value="Genomic_DNA"/>
</dbReference>
<dbReference type="PANTHER" id="PTHR37534">
    <property type="entry name" value="TRANSCRIPTIONAL ACTIVATOR PROTEIN UGA3"/>
    <property type="match status" value="1"/>
</dbReference>
<dbReference type="GeneID" id="27672818"/>
<comment type="caution">
    <text evidence="8">The sequence shown here is derived from an EMBL/GenBank/DDBJ whole genome shotgun (WGS) entry which is preliminary data.</text>
</comment>
<evidence type="ECO:0000256" key="6">
    <source>
        <dbReference type="SAM" id="MobiDB-lite"/>
    </source>
</evidence>
<proteinExistence type="predicted"/>
<evidence type="ECO:0000256" key="2">
    <source>
        <dbReference type="ARBA" id="ARBA00023015"/>
    </source>
</evidence>
<dbReference type="SMART" id="SM00066">
    <property type="entry name" value="GAL4"/>
    <property type="match status" value="1"/>
</dbReference>
<gene>
    <name evidence="8" type="ORF">PEX2_001210</name>
</gene>
<dbReference type="AlphaFoldDB" id="A0A0A2J060"/>
<dbReference type="SUPFAM" id="SSF57701">
    <property type="entry name" value="Zn2/Cys6 DNA-binding domain"/>
    <property type="match status" value="1"/>
</dbReference>
<dbReference type="InterPro" id="IPR021858">
    <property type="entry name" value="Fun_TF"/>
</dbReference>
<feature type="region of interest" description="Disordered" evidence="6">
    <location>
        <begin position="697"/>
        <end position="806"/>
    </location>
</feature>
<evidence type="ECO:0000259" key="7">
    <source>
        <dbReference type="PROSITE" id="PS50048"/>
    </source>
</evidence>
<comment type="subcellular location">
    <subcellularLocation>
        <location evidence="1">Nucleus</location>
    </subcellularLocation>
</comment>
<keyword evidence="3" id="KW-0238">DNA-binding</keyword>
<reference evidence="8 9" key="1">
    <citation type="journal article" date="2015" name="Mol. Plant Microbe Interact.">
        <title>Genome, transcriptome, and functional analyses of Penicillium expansum provide new insights into secondary metabolism and pathogenicity.</title>
        <authorList>
            <person name="Ballester A.R."/>
            <person name="Marcet-Houben M."/>
            <person name="Levin E."/>
            <person name="Sela N."/>
            <person name="Selma-Lazaro C."/>
            <person name="Carmona L."/>
            <person name="Wisniewski M."/>
            <person name="Droby S."/>
            <person name="Gonzalez-Candelas L."/>
            <person name="Gabaldon T."/>
        </authorList>
    </citation>
    <scope>NUCLEOTIDE SEQUENCE [LARGE SCALE GENOMIC DNA]</scope>
    <source>
        <strain evidence="8 9">MD-8</strain>
    </source>
</reference>
<dbReference type="InterPro" id="IPR036864">
    <property type="entry name" value="Zn2-C6_fun-type_DNA-bd_sf"/>
</dbReference>
<keyword evidence="5" id="KW-0539">Nucleus</keyword>
<dbReference type="HOGENOM" id="CLU_006603_0_0_1"/>
<dbReference type="RefSeq" id="XP_016598835.1">
    <property type="nucleotide sequence ID" value="XM_016737399.1"/>
</dbReference>
<evidence type="ECO:0000256" key="3">
    <source>
        <dbReference type="ARBA" id="ARBA00023125"/>
    </source>
</evidence>
<dbReference type="STRING" id="27334.A0A0A2J060"/>
<feature type="domain" description="Zn(2)-C6 fungal-type" evidence="7">
    <location>
        <begin position="41"/>
        <end position="69"/>
    </location>
</feature>
<feature type="compositionally biased region" description="Basic and acidic residues" evidence="6">
    <location>
        <begin position="787"/>
        <end position="806"/>
    </location>
</feature>
<dbReference type="OrthoDB" id="5391043at2759"/>
<dbReference type="GO" id="GO:0000981">
    <property type="term" value="F:DNA-binding transcription factor activity, RNA polymerase II-specific"/>
    <property type="evidence" value="ECO:0007669"/>
    <property type="project" value="InterPro"/>
</dbReference>
<name>A0A0A2J060_PENEN</name>
<feature type="region of interest" description="Disordered" evidence="6">
    <location>
        <begin position="1"/>
        <end position="38"/>
    </location>
</feature>
<dbReference type="InterPro" id="IPR001138">
    <property type="entry name" value="Zn2Cys6_DnaBD"/>
</dbReference>
<evidence type="ECO:0000256" key="5">
    <source>
        <dbReference type="ARBA" id="ARBA00023242"/>
    </source>
</evidence>
<dbReference type="PROSITE" id="PS00463">
    <property type="entry name" value="ZN2_CY6_FUNGAL_1"/>
    <property type="match status" value="1"/>
</dbReference>
<dbReference type="CDD" id="cd00067">
    <property type="entry name" value="GAL4"/>
    <property type="match status" value="1"/>
</dbReference>
<dbReference type="GO" id="GO:0045944">
    <property type="term" value="P:positive regulation of transcription by RNA polymerase II"/>
    <property type="evidence" value="ECO:0007669"/>
    <property type="project" value="TreeGrafter"/>
</dbReference>
<dbReference type="Pfam" id="PF11951">
    <property type="entry name" value="Fungal_trans_2"/>
    <property type="match status" value="1"/>
</dbReference>
<evidence type="ECO:0000256" key="4">
    <source>
        <dbReference type="ARBA" id="ARBA00023163"/>
    </source>
</evidence>
<protein>
    <recommendedName>
        <fullName evidence="7">Zn(2)-C6 fungal-type domain-containing protein</fullName>
    </recommendedName>
</protein>
<dbReference type="Pfam" id="PF00172">
    <property type="entry name" value="Zn_clus"/>
    <property type="match status" value="1"/>
</dbReference>
<keyword evidence="4" id="KW-0804">Transcription</keyword>
<keyword evidence="2" id="KW-0805">Transcription regulation</keyword>
<dbReference type="Gene3D" id="4.10.240.10">
    <property type="entry name" value="Zn(2)-C6 fungal-type DNA-binding domain"/>
    <property type="match status" value="1"/>
</dbReference>